<gene>
    <name evidence="1" type="primary">sda</name>
    <name evidence="1" type="ORF">HUW50_21535</name>
</gene>
<name>A0ABX6S9A2_9BACI</name>
<dbReference type="InterPro" id="IPR036916">
    <property type="entry name" value="Sda_sf"/>
</dbReference>
<dbReference type="RefSeq" id="WP_185653229.1">
    <property type="nucleotide sequence ID" value="NZ_CP055263.1"/>
</dbReference>
<reference evidence="1 2" key="1">
    <citation type="submission" date="2020-06" db="EMBL/GenBank/DDBJ databases">
        <title>Metabacillus dokdonensis sp. nov., isolated from the rhizosphere of Elymus tsukushiensis, a plant native to the Dokdo Islands, Republic of Korea.</title>
        <authorList>
            <person name="Lee S.Y."/>
            <person name="Hwang Y.J."/>
            <person name="Son J.S."/>
            <person name="Ghim S.Y."/>
        </authorList>
    </citation>
    <scope>NUCLEOTIDE SEQUENCE [LARGE SCALE GENOMIC DNA]</scope>
    <source>
        <strain evidence="1 2">KUDC1714</strain>
    </source>
</reference>
<dbReference type="Gene3D" id="1.10.287.1100">
    <property type="entry name" value="Sporulation inhibitor A"/>
    <property type="match status" value="1"/>
</dbReference>
<proteinExistence type="predicted"/>
<dbReference type="InterPro" id="IPR015064">
    <property type="entry name" value="Sda"/>
</dbReference>
<evidence type="ECO:0000313" key="2">
    <source>
        <dbReference type="Proteomes" id="UP000515490"/>
    </source>
</evidence>
<evidence type="ECO:0000313" key="1">
    <source>
        <dbReference type="EMBL" id="QNF29843.1"/>
    </source>
</evidence>
<organism evidence="1 2">
    <name type="scientific">Metabacillus elymi</name>
    <dbReference type="NCBI Taxonomy" id="2745198"/>
    <lineage>
        <taxon>Bacteria</taxon>
        <taxon>Bacillati</taxon>
        <taxon>Bacillota</taxon>
        <taxon>Bacilli</taxon>
        <taxon>Bacillales</taxon>
        <taxon>Bacillaceae</taxon>
        <taxon>Metabacillus</taxon>
    </lineage>
</organism>
<dbReference type="Pfam" id="PF08970">
    <property type="entry name" value="Sda"/>
    <property type="match status" value="1"/>
</dbReference>
<sequence length="47" mass="5540">MIQKISNDFLITIYKKAKALNVNSYFITLLEVEMKNRNLVSKCLYVK</sequence>
<dbReference type="SUPFAM" id="SSF100985">
    <property type="entry name" value="Sporulation inhibitor Sda"/>
    <property type="match status" value="1"/>
</dbReference>
<dbReference type="GO" id="GO:0004860">
    <property type="term" value="F:protein kinase inhibitor activity"/>
    <property type="evidence" value="ECO:0007669"/>
    <property type="project" value="UniProtKB-KW"/>
</dbReference>
<dbReference type="EMBL" id="CP055263">
    <property type="protein sequence ID" value="QNF29843.1"/>
    <property type="molecule type" value="Genomic_DNA"/>
</dbReference>
<accession>A0ABX6S9A2</accession>
<dbReference type="Proteomes" id="UP000515490">
    <property type="component" value="Chromosome"/>
</dbReference>
<keyword evidence="2" id="KW-1185">Reference proteome</keyword>
<keyword evidence="1" id="KW-0649">Protein kinase inhibitor</keyword>
<protein>
    <submittedName>
        <fullName evidence="1">Sporulation histidine kinase inhibitor Sda</fullName>
    </submittedName>
</protein>